<dbReference type="Proteomes" id="UP000234681">
    <property type="component" value="Chromosome X"/>
</dbReference>
<name>A6IVG6_RAT</name>
<evidence type="ECO:0000313" key="1">
    <source>
        <dbReference type="EMBL" id="EDM07014.1"/>
    </source>
</evidence>
<dbReference type="EMBL" id="CH473969">
    <property type="protein sequence ID" value="EDM07014.1"/>
    <property type="molecule type" value="Genomic_DNA"/>
</dbReference>
<sequence>MEEQGPGFQVVPRRNVFLLPAFLNNFSAPPSQNPEFRNKNMQKSHQAPTCFHWGIILQI</sequence>
<accession>A6IVG6</accession>
<dbReference type="AlphaFoldDB" id="A6IVG6"/>
<gene>
    <name evidence="1" type="ORF">rCG_38004</name>
</gene>
<organism evidence="1 2">
    <name type="scientific">Rattus norvegicus</name>
    <name type="common">Rat</name>
    <dbReference type="NCBI Taxonomy" id="10116"/>
    <lineage>
        <taxon>Eukaryota</taxon>
        <taxon>Metazoa</taxon>
        <taxon>Chordata</taxon>
        <taxon>Craniata</taxon>
        <taxon>Vertebrata</taxon>
        <taxon>Euteleostomi</taxon>
        <taxon>Mammalia</taxon>
        <taxon>Eutheria</taxon>
        <taxon>Euarchontoglires</taxon>
        <taxon>Glires</taxon>
        <taxon>Rodentia</taxon>
        <taxon>Myomorpha</taxon>
        <taxon>Muroidea</taxon>
        <taxon>Muridae</taxon>
        <taxon>Murinae</taxon>
        <taxon>Rattus</taxon>
    </lineage>
</organism>
<evidence type="ECO:0000313" key="2">
    <source>
        <dbReference type="Proteomes" id="UP000234681"/>
    </source>
</evidence>
<protein>
    <submittedName>
        <fullName evidence="1">RCG38004</fullName>
    </submittedName>
</protein>
<proteinExistence type="predicted"/>
<reference evidence="1 2" key="1">
    <citation type="submission" date="2005-09" db="EMBL/GenBank/DDBJ databases">
        <authorList>
            <person name="Mural R.J."/>
            <person name="Li P.W."/>
            <person name="Adams M.D."/>
            <person name="Amanatides P.G."/>
            <person name="Baden-Tillson H."/>
            <person name="Barnstead M."/>
            <person name="Chin S.H."/>
            <person name="Dew I."/>
            <person name="Evans C.A."/>
            <person name="Ferriera S."/>
            <person name="Flanigan M."/>
            <person name="Fosler C."/>
            <person name="Glodek A."/>
            <person name="Gu Z."/>
            <person name="Holt R.A."/>
            <person name="Jennings D."/>
            <person name="Kraft C.L."/>
            <person name="Lu F."/>
            <person name="Nguyen T."/>
            <person name="Nusskern D.R."/>
            <person name="Pfannkoch C.M."/>
            <person name="Sitter C."/>
            <person name="Sutton G.G."/>
            <person name="Venter J.C."/>
            <person name="Wang Z."/>
            <person name="Woodage T."/>
            <person name="Zheng X.H."/>
            <person name="Zhong F."/>
        </authorList>
    </citation>
    <scope>NUCLEOTIDE SEQUENCE [LARGE SCALE GENOMIC DNA]</scope>
    <source>
        <strain>BN</strain>
        <strain evidence="2">Sprague-Dawley</strain>
    </source>
</reference>